<reference evidence="1 2" key="1">
    <citation type="journal article" date="2011" name="J. Bacteriol.">
        <title>Draft genome sequence of Caloramator australicus strain RC3T, a thermoanaerobe from the Great Artesian Basin of Australia.</title>
        <authorList>
            <person name="Ogg C.D."/>
            <person name="Patel B.K.C."/>
        </authorList>
    </citation>
    <scope>NUCLEOTIDE SEQUENCE [LARGE SCALE GENOMIC DNA]</scope>
    <source>
        <strain evidence="1 2">RC3</strain>
    </source>
</reference>
<gene>
    <name evidence="1" type="ORF">CAAU_1554</name>
</gene>
<dbReference type="Proteomes" id="UP000007652">
    <property type="component" value="Unassembled WGS sequence"/>
</dbReference>
<dbReference type="eggNOG" id="ENOG502ZC5B">
    <property type="taxonomic scope" value="Bacteria"/>
</dbReference>
<protein>
    <submittedName>
        <fullName evidence="1">Uncharacterized protein</fullName>
    </submittedName>
</protein>
<comment type="caution">
    <text evidence="1">The sequence shown here is derived from an EMBL/GenBank/DDBJ whole genome shotgun (WGS) entry which is preliminary data.</text>
</comment>
<accession>I7KUN0</accession>
<keyword evidence="2" id="KW-1185">Reference proteome</keyword>
<sequence length="336" mass="39555">MLSIIRSGPKMIVFGSKDYKGLESFLITNLQGEKLELDSALELSDENSTIVLITQPYKNIAHYNDILSIVLFEMSFDEFFTRMFNLKGYKFIEDCHIAPGIVLMRTMGDEKKIIESVKDEYGGKLLPLHKSLDEGTYNDSIICFTSLPLDKKIHLSDINEQTLLVNVDFPRLTRKLRIQALRFLNEGLVGVDWKEIYIRIYDRYSEYKLHYERLSIILDNMDLGIILGETWAKDYPRFMMSVLVYQIRLFTLKDPKEIKKVLLGLEYLENGERIVDFDLIYKNKKIDWPEVLDKENRGLDRWQLGLKFRDMIFKDLDEEMKSRILNCEKEIIKSRT</sequence>
<evidence type="ECO:0000313" key="1">
    <source>
        <dbReference type="EMBL" id="CCJ33638.1"/>
    </source>
</evidence>
<proteinExistence type="predicted"/>
<dbReference type="OrthoDB" id="2383at2"/>
<dbReference type="STRING" id="857293.CAAU_1554"/>
<name>I7KUN0_9CLOT</name>
<evidence type="ECO:0000313" key="2">
    <source>
        <dbReference type="Proteomes" id="UP000007652"/>
    </source>
</evidence>
<dbReference type="EMBL" id="CAKP01000082">
    <property type="protein sequence ID" value="CCJ33638.1"/>
    <property type="molecule type" value="Genomic_DNA"/>
</dbReference>
<dbReference type="AlphaFoldDB" id="I7KUN0"/>
<dbReference type="RefSeq" id="WP_008908902.1">
    <property type="nucleotide sequence ID" value="NZ_CAKP01000082.1"/>
</dbReference>
<organism evidence="1 2">
    <name type="scientific">Caloramator australicus RC3</name>
    <dbReference type="NCBI Taxonomy" id="857293"/>
    <lineage>
        <taxon>Bacteria</taxon>
        <taxon>Bacillati</taxon>
        <taxon>Bacillota</taxon>
        <taxon>Clostridia</taxon>
        <taxon>Eubacteriales</taxon>
        <taxon>Clostridiaceae</taxon>
        <taxon>Caloramator</taxon>
    </lineage>
</organism>